<dbReference type="Proteomes" id="UP000287651">
    <property type="component" value="Unassembled WGS sequence"/>
</dbReference>
<organism evidence="1 2">
    <name type="scientific">Ensete ventricosum</name>
    <name type="common">Abyssinian banana</name>
    <name type="synonym">Musa ensete</name>
    <dbReference type="NCBI Taxonomy" id="4639"/>
    <lineage>
        <taxon>Eukaryota</taxon>
        <taxon>Viridiplantae</taxon>
        <taxon>Streptophyta</taxon>
        <taxon>Embryophyta</taxon>
        <taxon>Tracheophyta</taxon>
        <taxon>Spermatophyta</taxon>
        <taxon>Magnoliopsida</taxon>
        <taxon>Liliopsida</taxon>
        <taxon>Zingiberales</taxon>
        <taxon>Musaceae</taxon>
        <taxon>Ensete</taxon>
    </lineage>
</organism>
<dbReference type="EMBL" id="AMZH03015063">
    <property type="protein sequence ID" value="RRT46628.1"/>
    <property type="molecule type" value="Genomic_DNA"/>
</dbReference>
<comment type="caution">
    <text evidence="1">The sequence shown here is derived from an EMBL/GenBank/DDBJ whole genome shotgun (WGS) entry which is preliminary data.</text>
</comment>
<name>A0A426Y4C1_ENSVE</name>
<reference evidence="1 2" key="1">
    <citation type="journal article" date="2014" name="Agronomy (Basel)">
        <title>A Draft Genome Sequence for Ensete ventricosum, the Drought-Tolerant Tree Against Hunger.</title>
        <authorList>
            <person name="Harrison J."/>
            <person name="Moore K.A."/>
            <person name="Paszkiewicz K."/>
            <person name="Jones T."/>
            <person name="Grant M."/>
            <person name="Ambacheew D."/>
            <person name="Muzemil S."/>
            <person name="Studholme D.J."/>
        </authorList>
    </citation>
    <scope>NUCLEOTIDE SEQUENCE [LARGE SCALE GENOMIC DNA]</scope>
</reference>
<dbReference type="AlphaFoldDB" id="A0A426Y4C1"/>
<gene>
    <name evidence="1" type="ORF">B296_00048779</name>
</gene>
<evidence type="ECO:0000313" key="1">
    <source>
        <dbReference type="EMBL" id="RRT46628.1"/>
    </source>
</evidence>
<evidence type="ECO:0000313" key="2">
    <source>
        <dbReference type="Proteomes" id="UP000287651"/>
    </source>
</evidence>
<protein>
    <submittedName>
        <fullName evidence="1">Uncharacterized protein</fullName>
    </submittedName>
</protein>
<accession>A0A426Y4C1</accession>
<sequence length="219" mass="24042">MIITPSILLLWSDFRRVGRFLPDLKEDFGPGRIEGDGGQPWDGWLKPLYSSSRGPQGWGLNVSTRDTTICSIGLELSSYTSSVGSQKFCGIGLSWTSRTKGDPLIELSPSSSFDLTNSFWTSFIHRFISRSCTRSESVESEERVFGSSMLWTEVLMLGACRFSTFMRGLEGARGEVMGPPHQVTIGPRATLMRVMPPIVPLYRFVVVASAAASAEACGE</sequence>
<proteinExistence type="predicted"/>